<sequence length="245" mass="27123">MRDVLSRIGIGSARVDTILPSSTVRAGDSVDAEVHVEGGSTDQEIDAVYFALETEYRTEEGYADAIVDKWRLTDPFTIEADDERRFETTIDVPRRTPVTVGSVSVEIETGLDISLAVDPEDEDRIDVRPTDRLQAVFDALEDLGFSLRSSSCQARPGGIFSTSARFVQEFEFRPQRGEFSGDVDEVEMIPVYDDGGLTVHMEVDRRGGLLSEAMDVDERHTSFTVQNADPSAVEEPLAEAIRRLS</sequence>
<dbReference type="Proteomes" id="UP001430455">
    <property type="component" value="Unassembled WGS sequence"/>
</dbReference>
<dbReference type="AlphaFoldDB" id="A0AAW4PAC4"/>
<proteinExistence type="predicted"/>
<dbReference type="Pfam" id="PF07070">
    <property type="entry name" value="Spo0M"/>
    <property type="match status" value="1"/>
</dbReference>
<dbReference type="EMBL" id="RKLT01000001">
    <property type="protein sequence ID" value="MBX0294538.1"/>
    <property type="molecule type" value="Genomic_DNA"/>
</dbReference>
<dbReference type="PANTHER" id="PTHR40053:SF1">
    <property type="entry name" value="SPORULATION-CONTROL PROTEIN SPO0M"/>
    <property type="match status" value="1"/>
</dbReference>
<comment type="caution">
    <text evidence="1">The sequence shown here is derived from an EMBL/GenBank/DDBJ whole genome shotgun (WGS) entry which is preliminary data.</text>
</comment>
<reference evidence="1 2" key="1">
    <citation type="submission" date="2021-06" db="EMBL/GenBank/DDBJ databases">
        <title>Halomicroarcula sp. a new haloarchaeum isolated from saline soil.</title>
        <authorList>
            <person name="Duran-Viseras A."/>
            <person name="Sanchez-Porro C."/>
            <person name="Ventosa A."/>
        </authorList>
    </citation>
    <scope>NUCLEOTIDE SEQUENCE [LARGE SCALE GENOMIC DNA]</scope>
    <source>
        <strain evidence="1 2">F27</strain>
    </source>
</reference>
<dbReference type="PANTHER" id="PTHR40053">
    <property type="entry name" value="SPORULATION-CONTROL PROTEIN SPO0M"/>
    <property type="match status" value="1"/>
</dbReference>
<evidence type="ECO:0000313" key="2">
    <source>
        <dbReference type="Proteomes" id="UP001430455"/>
    </source>
</evidence>
<dbReference type="InterPro" id="IPR009776">
    <property type="entry name" value="Spore_0_M"/>
</dbReference>
<organism evidence="1 2">
    <name type="scientific">Haloarcula nitratireducens</name>
    <dbReference type="NCBI Taxonomy" id="2487749"/>
    <lineage>
        <taxon>Archaea</taxon>
        <taxon>Methanobacteriati</taxon>
        <taxon>Methanobacteriota</taxon>
        <taxon>Stenosarchaea group</taxon>
        <taxon>Halobacteria</taxon>
        <taxon>Halobacteriales</taxon>
        <taxon>Haloarculaceae</taxon>
        <taxon>Haloarcula</taxon>
    </lineage>
</organism>
<accession>A0AAW4PAC4</accession>
<protein>
    <submittedName>
        <fullName evidence="1">Sporulation protein</fullName>
    </submittedName>
</protein>
<gene>
    <name evidence="1" type="ORF">EGH23_06535</name>
</gene>
<keyword evidence="2" id="KW-1185">Reference proteome</keyword>
<name>A0AAW4PAC4_9EURY</name>
<dbReference type="RefSeq" id="WP_220579173.1">
    <property type="nucleotide sequence ID" value="NZ_RKLT01000001.1"/>
</dbReference>
<evidence type="ECO:0000313" key="1">
    <source>
        <dbReference type="EMBL" id="MBX0294538.1"/>
    </source>
</evidence>